<dbReference type="PANTHER" id="PTHR43649:SF30">
    <property type="entry name" value="ABC TRANSPORTER SUBSTRATE-BINDING PROTEIN"/>
    <property type="match status" value="1"/>
</dbReference>
<dbReference type="EMBL" id="BOMB01000026">
    <property type="protein sequence ID" value="GID13786.1"/>
    <property type="molecule type" value="Genomic_DNA"/>
</dbReference>
<dbReference type="PANTHER" id="PTHR43649">
    <property type="entry name" value="ARABINOSE-BINDING PROTEIN-RELATED"/>
    <property type="match status" value="1"/>
</dbReference>
<evidence type="ECO:0000256" key="1">
    <source>
        <dbReference type="SAM" id="SignalP"/>
    </source>
</evidence>
<dbReference type="InterPro" id="IPR006059">
    <property type="entry name" value="SBP"/>
</dbReference>
<dbReference type="RefSeq" id="WP_203661117.1">
    <property type="nucleotide sequence ID" value="NZ_BAAAZM010000020.1"/>
</dbReference>
<dbReference type="Proteomes" id="UP000612808">
    <property type="component" value="Unassembled WGS sequence"/>
</dbReference>
<evidence type="ECO:0000313" key="2">
    <source>
        <dbReference type="EMBL" id="GID13786.1"/>
    </source>
</evidence>
<gene>
    <name evidence="2" type="ORF">Aru02nite_46750</name>
</gene>
<comment type="caution">
    <text evidence="2">The sequence shown here is derived from an EMBL/GenBank/DDBJ whole genome shotgun (WGS) entry which is preliminary data.</text>
</comment>
<protein>
    <submittedName>
        <fullName evidence="2">Sugar ABC transporter substrate-binding protein</fullName>
    </submittedName>
</protein>
<dbReference type="SUPFAM" id="SSF53850">
    <property type="entry name" value="Periplasmic binding protein-like II"/>
    <property type="match status" value="1"/>
</dbReference>
<keyword evidence="1" id="KW-0732">Signal</keyword>
<feature type="signal peptide" evidence="1">
    <location>
        <begin position="1"/>
        <end position="21"/>
    </location>
</feature>
<proteinExistence type="predicted"/>
<evidence type="ECO:0000313" key="3">
    <source>
        <dbReference type="Proteomes" id="UP000612808"/>
    </source>
</evidence>
<sequence length="429" mass="45753">MRRALAVGIAAVGAAALLATAGCGNSTAAAGGSKGSDGTVTLQWQMWSSGSDEAAQLKHLADLVHRKYPKIRIQLQTTPFKDYFTKLQTQLSANQAPCLVSMQSLRLGAFTDSLVPLDDLMKQQGFKAGEWDAGALKALQDNGKQLSLPMGVGSMLMYYNKDAFAAAGVPEPKPGWTVADFERDAKALTSGTRKGFALSISDQHWLSMALTYDGARPVDGKGQPTLDTPAMQKALTWYSGLAKRKVASVPASSADLDWGENQFVSGNAAMAADGFWNLGTHTGQAKFRVGVTTLPAGPGGSHTYSANSGYGIARSCSYQKEAYQALSVITGPQAAQYLAEHGRALPARLAQQPAYETFLTKQFPKGADTIRSGLAALRDSEQQSVPLRTTKNWDEVTKLFGQYLIQAYTGAQDPKSTLTTIQQQAKRGA</sequence>
<keyword evidence="3" id="KW-1185">Reference proteome</keyword>
<dbReference type="CDD" id="cd13585">
    <property type="entry name" value="PBP2_TMBP_like"/>
    <property type="match status" value="1"/>
</dbReference>
<dbReference type="AlphaFoldDB" id="A0A8J3J8R5"/>
<name>A0A8J3J8R5_9ACTN</name>
<organism evidence="2 3">
    <name type="scientific">Actinocatenispora rupis</name>
    <dbReference type="NCBI Taxonomy" id="519421"/>
    <lineage>
        <taxon>Bacteria</taxon>
        <taxon>Bacillati</taxon>
        <taxon>Actinomycetota</taxon>
        <taxon>Actinomycetes</taxon>
        <taxon>Micromonosporales</taxon>
        <taxon>Micromonosporaceae</taxon>
        <taxon>Actinocatenispora</taxon>
    </lineage>
</organism>
<dbReference type="Gene3D" id="3.40.190.10">
    <property type="entry name" value="Periplasmic binding protein-like II"/>
    <property type="match status" value="1"/>
</dbReference>
<accession>A0A8J3J8R5</accession>
<dbReference type="PROSITE" id="PS51257">
    <property type="entry name" value="PROKAR_LIPOPROTEIN"/>
    <property type="match status" value="1"/>
</dbReference>
<reference evidence="2" key="1">
    <citation type="submission" date="2021-01" db="EMBL/GenBank/DDBJ databases">
        <title>Whole genome shotgun sequence of Actinocatenispora rupis NBRC 107355.</title>
        <authorList>
            <person name="Komaki H."/>
            <person name="Tamura T."/>
        </authorList>
    </citation>
    <scope>NUCLEOTIDE SEQUENCE</scope>
    <source>
        <strain evidence="2">NBRC 107355</strain>
    </source>
</reference>
<feature type="chain" id="PRO_5039159976" evidence="1">
    <location>
        <begin position="22"/>
        <end position="429"/>
    </location>
</feature>
<dbReference type="InterPro" id="IPR050490">
    <property type="entry name" value="Bact_solute-bd_prot1"/>
</dbReference>
<dbReference type="Pfam" id="PF01547">
    <property type="entry name" value="SBP_bac_1"/>
    <property type="match status" value="1"/>
</dbReference>